<reference evidence="1" key="1">
    <citation type="submission" date="2018-05" db="EMBL/GenBank/DDBJ databases">
        <authorList>
            <person name="Lanie J.A."/>
            <person name="Ng W.-L."/>
            <person name="Kazmierczak K.M."/>
            <person name="Andrzejewski T.M."/>
            <person name="Davidsen T.M."/>
            <person name="Wayne K.J."/>
            <person name="Tettelin H."/>
            <person name="Glass J.I."/>
            <person name="Rusch D."/>
            <person name="Podicherti R."/>
            <person name="Tsui H.-C.T."/>
            <person name="Winkler M.E."/>
        </authorList>
    </citation>
    <scope>NUCLEOTIDE SEQUENCE</scope>
</reference>
<dbReference type="AlphaFoldDB" id="A0A383AIA4"/>
<gene>
    <name evidence="1" type="ORF">METZ01_LOCUS460133</name>
</gene>
<protein>
    <submittedName>
        <fullName evidence="1">Uncharacterized protein</fullName>
    </submittedName>
</protein>
<accession>A0A383AIA4</accession>
<organism evidence="1">
    <name type="scientific">marine metagenome</name>
    <dbReference type="NCBI Taxonomy" id="408172"/>
    <lineage>
        <taxon>unclassified sequences</taxon>
        <taxon>metagenomes</taxon>
        <taxon>ecological metagenomes</taxon>
    </lineage>
</organism>
<dbReference type="EMBL" id="UINC01192239">
    <property type="protein sequence ID" value="SVE07279.1"/>
    <property type="molecule type" value="Genomic_DNA"/>
</dbReference>
<sequence>MNMFFKKFFFSLSIFLLIFSSTPTINSQGVPETFRDLADELLPGVVNISTTQIIKNR</sequence>
<feature type="non-terminal residue" evidence="1">
    <location>
        <position position="57"/>
    </location>
</feature>
<name>A0A383AIA4_9ZZZZ</name>
<proteinExistence type="predicted"/>
<evidence type="ECO:0000313" key="1">
    <source>
        <dbReference type="EMBL" id="SVE07279.1"/>
    </source>
</evidence>